<feature type="compositionally biased region" description="Acidic residues" evidence="1">
    <location>
        <begin position="167"/>
        <end position="176"/>
    </location>
</feature>
<evidence type="ECO:0000313" key="3">
    <source>
        <dbReference type="Proteomes" id="UP000094565"/>
    </source>
</evidence>
<dbReference type="Proteomes" id="UP000094565">
    <property type="component" value="Chromosome 3"/>
</dbReference>
<feature type="region of interest" description="Disordered" evidence="1">
    <location>
        <begin position="1"/>
        <end position="41"/>
    </location>
</feature>
<evidence type="ECO:0000313" key="2">
    <source>
        <dbReference type="EMBL" id="ANZ76537.1"/>
    </source>
</evidence>
<feature type="compositionally biased region" description="Basic and acidic residues" evidence="1">
    <location>
        <begin position="1"/>
        <end position="21"/>
    </location>
</feature>
<reference evidence="2 3" key="1">
    <citation type="submission" date="2016-02" db="EMBL/GenBank/DDBJ databases">
        <title>Comparative genomic and transcriptomic foundation for Pichia pastoris.</title>
        <authorList>
            <person name="Love K.R."/>
            <person name="Shah K.A."/>
            <person name="Whittaker C.A."/>
            <person name="Wu J."/>
            <person name="Bartlett M.C."/>
            <person name="Ma D."/>
            <person name="Leeson R.L."/>
            <person name="Priest M."/>
            <person name="Young S.K."/>
            <person name="Love J.C."/>
        </authorList>
    </citation>
    <scope>NUCLEOTIDE SEQUENCE [LARGE SCALE GENOMIC DNA]</scope>
    <source>
        <strain evidence="2 3">ATCC 28485</strain>
    </source>
</reference>
<protein>
    <submittedName>
        <fullName evidence="2">BA75_03945T0</fullName>
    </submittedName>
</protein>
<feature type="region of interest" description="Disordered" evidence="1">
    <location>
        <begin position="142"/>
        <end position="176"/>
    </location>
</feature>
<evidence type="ECO:0000256" key="1">
    <source>
        <dbReference type="SAM" id="MobiDB-lite"/>
    </source>
</evidence>
<proteinExistence type="predicted"/>
<dbReference type="EMBL" id="CP014586">
    <property type="protein sequence ID" value="ANZ76537.1"/>
    <property type="molecule type" value="Genomic_DNA"/>
</dbReference>
<gene>
    <name evidence="2" type="primary">UGX2</name>
    <name evidence="2" type="ORF">ATY40_BA7503945</name>
</gene>
<name>A0A1B2JES2_PICPA</name>
<dbReference type="AlphaFoldDB" id="A0A1B2JES2"/>
<organism evidence="2 3">
    <name type="scientific">Komagataella pastoris</name>
    <name type="common">Yeast</name>
    <name type="synonym">Pichia pastoris</name>
    <dbReference type="NCBI Taxonomy" id="4922"/>
    <lineage>
        <taxon>Eukaryota</taxon>
        <taxon>Fungi</taxon>
        <taxon>Dikarya</taxon>
        <taxon>Ascomycota</taxon>
        <taxon>Saccharomycotina</taxon>
        <taxon>Pichiomycetes</taxon>
        <taxon>Pichiales</taxon>
        <taxon>Pichiaceae</taxon>
        <taxon>Komagataella</taxon>
    </lineage>
</organism>
<dbReference type="OrthoDB" id="4063176at2759"/>
<keyword evidence="3" id="KW-1185">Reference proteome</keyword>
<feature type="compositionally biased region" description="Acidic residues" evidence="1">
    <location>
        <begin position="142"/>
        <end position="151"/>
    </location>
</feature>
<accession>A0A1B2JES2</accession>
<sequence>MSHKDSKMKDADKHKPGETHTKLRSKSLSMRRESCDIPTESDFKFKRRPSLPTSPWGRRRSFLSTSMMSNETHSVYEVSYCFNQPPTFIMGLQESQGFVWNQDLFASQHQQAKSVRLNRILRRHSSAGHNVVNSRISPCVPLDEDPFEESDHEGIRVSEVVINNESGDSEDEGTAT</sequence>